<dbReference type="EMBL" id="SAYE01000007">
    <property type="protein sequence ID" value="TXJ51647.1"/>
    <property type="molecule type" value="Genomic_DNA"/>
</dbReference>
<sequence length="139" mass="15190">MLFNSIQFNSITKIISLIALLFILLLSISCKSNENPKKVLYKVSDIEGTWRSADTSDFFTINGNGYIDLTTSQGNSSTYISGYDRNQEILEGDEKLEIYILVTLTPAAGGGTATLTLIFNSASNCTALLKGKTTTFIKQ</sequence>
<dbReference type="AlphaFoldDB" id="A0A5C8FPU6"/>
<protein>
    <submittedName>
        <fullName evidence="1">Uncharacterized protein</fullName>
    </submittedName>
</protein>
<evidence type="ECO:0000313" key="1">
    <source>
        <dbReference type="EMBL" id="TXJ51647.1"/>
    </source>
</evidence>
<organism evidence="1 2">
    <name type="scientific">Brachyspira aalborgi</name>
    <dbReference type="NCBI Taxonomy" id="29522"/>
    <lineage>
        <taxon>Bacteria</taxon>
        <taxon>Pseudomonadati</taxon>
        <taxon>Spirochaetota</taxon>
        <taxon>Spirochaetia</taxon>
        <taxon>Brachyspirales</taxon>
        <taxon>Brachyspiraceae</taxon>
        <taxon>Brachyspira</taxon>
    </lineage>
</organism>
<accession>A0A5C8FPU6</accession>
<proteinExistence type="predicted"/>
<dbReference type="Proteomes" id="UP000322307">
    <property type="component" value="Unassembled WGS sequence"/>
</dbReference>
<comment type="caution">
    <text evidence="1">The sequence shown here is derived from an EMBL/GenBank/DDBJ whole genome shotgun (WGS) entry which is preliminary data.</text>
</comment>
<evidence type="ECO:0000313" key="2">
    <source>
        <dbReference type="Proteomes" id="UP000322307"/>
    </source>
</evidence>
<gene>
    <name evidence="1" type="ORF">EPJ84_02515</name>
</gene>
<reference evidence="1 2" key="1">
    <citation type="journal article" date="1992" name="Lakartidningen">
        <title>[Penicillin V and not amoxicillin is the first choice preparation in acute otitis].</title>
        <authorList>
            <person name="Kamme C."/>
            <person name="Lundgren K."/>
            <person name="Prellner K."/>
        </authorList>
    </citation>
    <scope>NUCLEOTIDE SEQUENCE [LARGE SCALE GENOMIC DNA]</scope>
    <source>
        <strain evidence="1 2">PC3939II</strain>
    </source>
</reference>
<name>A0A5C8FPU6_9SPIR</name>